<dbReference type="Proteomes" id="UP001589716">
    <property type="component" value="Unassembled WGS sequence"/>
</dbReference>
<evidence type="ECO:0000256" key="1">
    <source>
        <dbReference type="SAM" id="MobiDB-lite"/>
    </source>
</evidence>
<feature type="compositionally biased region" description="Low complexity" evidence="1">
    <location>
        <begin position="51"/>
        <end position="67"/>
    </location>
</feature>
<sequence>MGRFHTVEQVADLLGLHVKTVRGYVRDGRLPATRVGRQYRIRQEDLDAFTGSPGPTPAASASEGAPAAPAPPAPHADVSSIVQVDGVDRRTADRLANAVMATALGRHGRAGGADADRCRLRVETVFDEERASLKFVVLGDLATTAGLLKVIDALIGDAR</sequence>
<comment type="caution">
    <text evidence="3">The sequence shown here is derived from an EMBL/GenBank/DDBJ whole genome shotgun (WGS) entry which is preliminary data.</text>
</comment>
<dbReference type="InterPro" id="IPR010093">
    <property type="entry name" value="SinI_DNA-bd"/>
</dbReference>
<gene>
    <name evidence="3" type="ORF">ACFFTP_28945</name>
</gene>
<proteinExistence type="predicted"/>
<dbReference type="EMBL" id="JBHMCT010000020">
    <property type="protein sequence ID" value="MFB9558201.1"/>
    <property type="molecule type" value="Genomic_DNA"/>
</dbReference>
<evidence type="ECO:0000313" key="4">
    <source>
        <dbReference type="Proteomes" id="UP001589716"/>
    </source>
</evidence>
<name>A0ABV5QXE3_9ACTN</name>
<feature type="domain" description="Helix-turn-helix" evidence="2">
    <location>
        <begin position="6"/>
        <end position="49"/>
    </location>
</feature>
<protein>
    <submittedName>
        <fullName evidence="3">Helix-turn-helix domain-containing protein</fullName>
    </submittedName>
</protein>
<organism evidence="3 4">
    <name type="scientific">Streptomyces roseoviridis</name>
    <dbReference type="NCBI Taxonomy" id="67361"/>
    <lineage>
        <taxon>Bacteria</taxon>
        <taxon>Bacillati</taxon>
        <taxon>Actinomycetota</taxon>
        <taxon>Actinomycetes</taxon>
        <taxon>Kitasatosporales</taxon>
        <taxon>Streptomycetaceae</taxon>
        <taxon>Streptomyces</taxon>
    </lineage>
</organism>
<dbReference type="SUPFAM" id="SSF46955">
    <property type="entry name" value="Putative DNA-binding domain"/>
    <property type="match status" value="1"/>
</dbReference>
<dbReference type="RefSeq" id="WP_345483779.1">
    <property type="nucleotide sequence ID" value="NZ_BAAAWU010000001.1"/>
</dbReference>
<accession>A0ABV5QXE3</accession>
<evidence type="ECO:0000313" key="3">
    <source>
        <dbReference type="EMBL" id="MFB9558201.1"/>
    </source>
</evidence>
<evidence type="ECO:0000259" key="2">
    <source>
        <dbReference type="Pfam" id="PF12728"/>
    </source>
</evidence>
<dbReference type="NCBIfam" id="TIGR01764">
    <property type="entry name" value="excise"/>
    <property type="match status" value="1"/>
</dbReference>
<dbReference type="InterPro" id="IPR009061">
    <property type="entry name" value="DNA-bd_dom_put_sf"/>
</dbReference>
<feature type="region of interest" description="Disordered" evidence="1">
    <location>
        <begin position="47"/>
        <end position="77"/>
    </location>
</feature>
<keyword evidence="4" id="KW-1185">Reference proteome</keyword>
<dbReference type="Pfam" id="PF12728">
    <property type="entry name" value="HTH_17"/>
    <property type="match status" value="1"/>
</dbReference>
<dbReference type="InterPro" id="IPR041657">
    <property type="entry name" value="HTH_17"/>
</dbReference>
<reference evidence="3 4" key="1">
    <citation type="submission" date="2024-09" db="EMBL/GenBank/DDBJ databases">
        <authorList>
            <person name="Sun Q."/>
            <person name="Mori K."/>
        </authorList>
    </citation>
    <scope>NUCLEOTIDE SEQUENCE [LARGE SCALE GENOMIC DNA]</scope>
    <source>
        <strain evidence="3 4">JCM 4414</strain>
    </source>
</reference>